<dbReference type="OrthoDB" id="3561261at2759"/>
<dbReference type="EMBL" id="CAJVRL010000088">
    <property type="protein sequence ID" value="CAG8959076.1"/>
    <property type="molecule type" value="Genomic_DNA"/>
</dbReference>
<name>A0A9N9PTF3_9HELO</name>
<gene>
    <name evidence="3" type="ORF">HYFRA_00012857</name>
</gene>
<sequence length="437" mass="51278">MWARPSPGDHNTRIPIKSYTPSCSLYDRLRWRDLIREAFINELPDADGLLSLHTFIYFKELPIELRWRIWEATLPGPRLVHVYCLEQQILDKEHLDIINSPPPVAHAVNKESRDFVLREYQRIPILMDFRVKDYGSLLFSPKMDTLHMSWGHCLLFIQPGWDYDYRPWGDTPPNTTSPLTGWEYTPRNPTFPLTPCPDHIKTFLSSIRRLELTDFTDGSLKTYNSEEFRTDFQFLNYLRSVEDVKLVGRPRRYYRLNWNDSIDYISQTLHSLYMEGSITKMPTITTWKITPPHHPKFEQLPRPIYSLCGGYNTRRYISIEQVSREGTPLKADDEDDSEKVHERESAEQQEKNAEQDNDQEENRLAPEPKDSWWKGPIPEIGNLPEGYGAFPKKLRDDTAAGQITEWWLHTTRPEGGLRTRIAYLSTGRVLHGLRFLK</sequence>
<feature type="compositionally biased region" description="Basic and acidic residues" evidence="1">
    <location>
        <begin position="338"/>
        <end position="372"/>
    </location>
</feature>
<comment type="caution">
    <text evidence="3">The sequence shown here is derived from an EMBL/GenBank/DDBJ whole genome shotgun (WGS) entry which is preliminary data.</text>
</comment>
<evidence type="ECO:0000313" key="3">
    <source>
        <dbReference type="EMBL" id="CAG8959076.1"/>
    </source>
</evidence>
<dbReference type="AlphaFoldDB" id="A0A9N9PTF3"/>
<reference evidence="3" key="1">
    <citation type="submission" date="2021-07" db="EMBL/GenBank/DDBJ databases">
        <authorList>
            <person name="Durling M."/>
        </authorList>
    </citation>
    <scope>NUCLEOTIDE SEQUENCE</scope>
</reference>
<dbReference type="PANTHER" id="PTHR35910:SF1">
    <property type="entry name" value="2EXR DOMAIN-CONTAINING PROTEIN"/>
    <property type="match status" value="1"/>
</dbReference>
<accession>A0A9N9PTF3</accession>
<dbReference type="InterPro" id="IPR045518">
    <property type="entry name" value="2EXR"/>
</dbReference>
<feature type="region of interest" description="Disordered" evidence="1">
    <location>
        <begin position="324"/>
        <end position="376"/>
    </location>
</feature>
<protein>
    <recommendedName>
        <fullName evidence="2">2EXR domain-containing protein</fullName>
    </recommendedName>
</protein>
<dbReference type="PANTHER" id="PTHR35910">
    <property type="entry name" value="2EXR DOMAIN-CONTAINING PROTEIN"/>
    <property type="match status" value="1"/>
</dbReference>
<evidence type="ECO:0000259" key="2">
    <source>
        <dbReference type="Pfam" id="PF20150"/>
    </source>
</evidence>
<dbReference type="Pfam" id="PF20150">
    <property type="entry name" value="2EXR"/>
    <property type="match status" value="1"/>
</dbReference>
<proteinExistence type="predicted"/>
<keyword evidence="4" id="KW-1185">Reference proteome</keyword>
<dbReference type="Proteomes" id="UP000696280">
    <property type="component" value="Unassembled WGS sequence"/>
</dbReference>
<feature type="domain" description="2EXR" evidence="2">
    <location>
        <begin position="55"/>
        <end position="146"/>
    </location>
</feature>
<organism evidence="3 4">
    <name type="scientific">Hymenoscyphus fraxineus</name>
    <dbReference type="NCBI Taxonomy" id="746836"/>
    <lineage>
        <taxon>Eukaryota</taxon>
        <taxon>Fungi</taxon>
        <taxon>Dikarya</taxon>
        <taxon>Ascomycota</taxon>
        <taxon>Pezizomycotina</taxon>
        <taxon>Leotiomycetes</taxon>
        <taxon>Helotiales</taxon>
        <taxon>Helotiaceae</taxon>
        <taxon>Hymenoscyphus</taxon>
    </lineage>
</organism>
<evidence type="ECO:0000313" key="4">
    <source>
        <dbReference type="Proteomes" id="UP000696280"/>
    </source>
</evidence>
<evidence type="ECO:0000256" key="1">
    <source>
        <dbReference type="SAM" id="MobiDB-lite"/>
    </source>
</evidence>